<dbReference type="GO" id="GO:0008889">
    <property type="term" value="F:glycerophosphodiester phosphodiesterase activity"/>
    <property type="evidence" value="ECO:0007669"/>
    <property type="project" value="UniProtKB-EC"/>
</dbReference>
<dbReference type="Pfam" id="PF03009">
    <property type="entry name" value="GDPD"/>
    <property type="match status" value="1"/>
</dbReference>
<dbReference type="GO" id="GO:0046475">
    <property type="term" value="P:glycerophospholipid catabolic process"/>
    <property type="evidence" value="ECO:0007669"/>
    <property type="project" value="TreeGrafter"/>
</dbReference>
<feature type="domain" description="GP-PDE" evidence="6">
    <location>
        <begin position="49"/>
        <end position="335"/>
    </location>
</feature>
<evidence type="ECO:0000259" key="6">
    <source>
        <dbReference type="PROSITE" id="PS51704"/>
    </source>
</evidence>
<dbReference type="InterPro" id="IPR051578">
    <property type="entry name" value="GDPD"/>
</dbReference>
<sequence>MDLKALQLCFAPTLLQVQEKLPHLCSPWMNQGGNDEGEETKCRHKWPQLVVIGHRGNGMNMLLSSDIRMREIKENSILSFNTAAKFPIDFVELDVQVTEDDCPVIFHDNFIVTENNGVLIEKRVTDITVLEFLSYGPQRELGKVGMPLFRKMKDGTVFKWKVERDDPLCTLQEAFEKVELSLGFNMELKFDDHIVYREGQLKRVLQVILQVVKMYAKSRPILFSSFQPDAALLIRKMQTTYPVYFLTEGGYEMYTDVRRNTLEEAIKVCLAGGLQGIVSEVNAILGNPEAVTRIKGNKLRLLTYGQRNNMAEAVYMQLQMGVDGLLEVIPDLVQH</sequence>
<comment type="caution">
    <text evidence="7">The sequence shown here is derived from an EMBL/GenBank/DDBJ whole genome shotgun (WGS) entry which is preliminary data.</text>
</comment>
<organism evidence="7 8">
    <name type="scientific">Rubus argutus</name>
    <name type="common">Southern blackberry</name>
    <dbReference type="NCBI Taxonomy" id="59490"/>
    <lineage>
        <taxon>Eukaryota</taxon>
        <taxon>Viridiplantae</taxon>
        <taxon>Streptophyta</taxon>
        <taxon>Embryophyta</taxon>
        <taxon>Tracheophyta</taxon>
        <taxon>Spermatophyta</taxon>
        <taxon>Magnoliopsida</taxon>
        <taxon>eudicotyledons</taxon>
        <taxon>Gunneridae</taxon>
        <taxon>Pentapetalae</taxon>
        <taxon>rosids</taxon>
        <taxon>fabids</taxon>
        <taxon>Rosales</taxon>
        <taxon>Rosaceae</taxon>
        <taxon>Rosoideae</taxon>
        <taxon>Rosoideae incertae sedis</taxon>
        <taxon>Rubus</taxon>
    </lineage>
</organism>
<evidence type="ECO:0000256" key="4">
    <source>
        <dbReference type="ARBA" id="ARBA00022801"/>
    </source>
</evidence>
<keyword evidence="8" id="KW-1185">Reference proteome</keyword>
<keyword evidence="3" id="KW-0319">Glycerol metabolism</keyword>
<dbReference type="EC" id="3.1.4.46" evidence="2"/>
<dbReference type="PROSITE" id="PS51704">
    <property type="entry name" value="GP_PDE"/>
    <property type="match status" value="1"/>
</dbReference>
<accession>A0AAW1XDP6</accession>
<keyword evidence="4" id="KW-0378">Hydrolase</keyword>
<dbReference type="InterPro" id="IPR017946">
    <property type="entry name" value="PLC-like_Pdiesterase_TIM-brl"/>
</dbReference>
<dbReference type="PANTHER" id="PTHR22958:SF34">
    <property type="entry name" value="GLYCEROPHOSPHODIESTER PHOSPHODIESTERASE GDPD3"/>
    <property type="match status" value="1"/>
</dbReference>
<dbReference type="FunFam" id="3.20.20.190:FF:000034">
    <property type="entry name" value="Glycerophosphodiester phosphodiesterase GDPD2"/>
    <property type="match status" value="1"/>
</dbReference>
<reference evidence="7 8" key="1">
    <citation type="journal article" date="2023" name="G3 (Bethesda)">
        <title>A chromosome-length genome assembly and annotation of blackberry (Rubus argutus, cv. 'Hillquist').</title>
        <authorList>
            <person name="Bruna T."/>
            <person name="Aryal R."/>
            <person name="Dudchenko O."/>
            <person name="Sargent D.J."/>
            <person name="Mead D."/>
            <person name="Buti M."/>
            <person name="Cavallini A."/>
            <person name="Hytonen T."/>
            <person name="Andres J."/>
            <person name="Pham M."/>
            <person name="Weisz D."/>
            <person name="Mascagni F."/>
            <person name="Usai G."/>
            <person name="Natali L."/>
            <person name="Bassil N."/>
            <person name="Fernandez G.E."/>
            <person name="Lomsadze A."/>
            <person name="Armour M."/>
            <person name="Olukolu B."/>
            <person name="Poorten T."/>
            <person name="Britton C."/>
            <person name="Davik J."/>
            <person name="Ashrafi H."/>
            <person name="Aiden E.L."/>
            <person name="Borodovsky M."/>
            <person name="Worthington M."/>
        </authorList>
    </citation>
    <scope>NUCLEOTIDE SEQUENCE [LARGE SCALE GENOMIC DNA]</scope>
    <source>
        <strain evidence="7">PI 553951</strain>
    </source>
</reference>
<dbReference type="InterPro" id="IPR030395">
    <property type="entry name" value="GP_PDE_dom"/>
</dbReference>
<evidence type="ECO:0000256" key="3">
    <source>
        <dbReference type="ARBA" id="ARBA00022798"/>
    </source>
</evidence>
<dbReference type="SUPFAM" id="SSF51695">
    <property type="entry name" value="PLC-like phosphodiesterases"/>
    <property type="match status" value="1"/>
</dbReference>
<dbReference type="EMBL" id="JBEDUW010000004">
    <property type="protein sequence ID" value="KAK9934311.1"/>
    <property type="molecule type" value="Genomic_DNA"/>
</dbReference>
<evidence type="ECO:0000256" key="5">
    <source>
        <dbReference type="ARBA" id="ARBA00047512"/>
    </source>
</evidence>
<protein>
    <recommendedName>
        <fullName evidence="2">glycerophosphodiester phosphodiesterase</fullName>
        <ecNumber evidence="2">3.1.4.46</ecNumber>
    </recommendedName>
</protein>
<name>A0AAW1XDP6_RUBAR</name>
<evidence type="ECO:0000313" key="8">
    <source>
        <dbReference type="Proteomes" id="UP001457282"/>
    </source>
</evidence>
<evidence type="ECO:0000256" key="2">
    <source>
        <dbReference type="ARBA" id="ARBA00012247"/>
    </source>
</evidence>
<comment type="catalytic activity">
    <reaction evidence="5">
        <text>a sn-glycero-3-phosphodiester + H2O = an alcohol + sn-glycerol 3-phosphate + H(+)</text>
        <dbReference type="Rhea" id="RHEA:12969"/>
        <dbReference type="ChEBI" id="CHEBI:15377"/>
        <dbReference type="ChEBI" id="CHEBI:15378"/>
        <dbReference type="ChEBI" id="CHEBI:30879"/>
        <dbReference type="ChEBI" id="CHEBI:57597"/>
        <dbReference type="ChEBI" id="CHEBI:83408"/>
        <dbReference type="EC" id="3.1.4.46"/>
    </reaction>
</comment>
<dbReference type="AlphaFoldDB" id="A0AAW1XDP6"/>
<evidence type="ECO:0000313" key="7">
    <source>
        <dbReference type="EMBL" id="KAK9934311.1"/>
    </source>
</evidence>
<dbReference type="Proteomes" id="UP001457282">
    <property type="component" value="Unassembled WGS sequence"/>
</dbReference>
<dbReference type="PANTHER" id="PTHR22958">
    <property type="entry name" value="GLYCEROPHOSPHORYL DIESTER PHOSPHODIESTERASE"/>
    <property type="match status" value="1"/>
</dbReference>
<comment type="similarity">
    <text evidence="1">Belongs to the glycerophosphoryl diester phosphodiesterase family.</text>
</comment>
<evidence type="ECO:0000256" key="1">
    <source>
        <dbReference type="ARBA" id="ARBA00007277"/>
    </source>
</evidence>
<gene>
    <name evidence="7" type="ORF">M0R45_021460</name>
</gene>
<dbReference type="GO" id="GO:0006071">
    <property type="term" value="P:glycerol metabolic process"/>
    <property type="evidence" value="ECO:0007669"/>
    <property type="project" value="UniProtKB-KW"/>
</dbReference>
<proteinExistence type="inferred from homology"/>
<dbReference type="Gene3D" id="3.20.20.190">
    <property type="entry name" value="Phosphatidylinositol (PI) phosphodiesterase"/>
    <property type="match status" value="1"/>
</dbReference>